<keyword evidence="3 6" id="KW-0812">Transmembrane</keyword>
<keyword evidence="4 6" id="KW-1133">Transmembrane helix</keyword>
<dbReference type="Proteomes" id="UP000078046">
    <property type="component" value="Unassembled WGS sequence"/>
</dbReference>
<dbReference type="PANTHER" id="PTHR14948">
    <property type="entry name" value="NG5"/>
    <property type="match status" value="1"/>
</dbReference>
<keyword evidence="5 6" id="KW-0472">Membrane</keyword>
<dbReference type="GO" id="GO:0016020">
    <property type="term" value="C:membrane"/>
    <property type="evidence" value="ECO:0007669"/>
    <property type="project" value="UniProtKB-SubCell"/>
</dbReference>
<dbReference type="InterPro" id="IPR051423">
    <property type="entry name" value="CD225/Dispanin"/>
</dbReference>
<evidence type="ECO:0000256" key="6">
    <source>
        <dbReference type="SAM" id="Phobius"/>
    </source>
</evidence>
<evidence type="ECO:0000313" key="7">
    <source>
        <dbReference type="EMBL" id="OAF69695.1"/>
    </source>
</evidence>
<dbReference type="InterPro" id="IPR007593">
    <property type="entry name" value="CD225/Dispanin_fam"/>
</dbReference>
<sequence length="163" mass="18410">MSTIMVTSHSMVPQPQQITPVAVQPFQPAPQYQPFQQLQPVQQFQTTPSSPVQTRQPQQNTIVIQQNNIRPQNYLCLAIFITLCCNFIFGIIAILFSIMSSQSADQNNMNDARSKGKISLFLSIFGVIVTIIIIIIVASATNYYPSSYTHSYYSDPYYNNYSL</sequence>
<evidence type="ECO:0000256" key="1">
    <source>
        <dbReference type="ARBA" id="ARBA00004370"/>
    </source>
</evidence>
<protein>
    <submittedName>
        <fullName evidence="7">Uncharacterized protein</fullName>
    </submittedName>
</protein>
<dbReference type="EMBL" id="LWCA01000242">
    <property type="protein sequence ID" value="OAF69695.1"/>
    <property type="molecule type" value="Genomic_DNA"/>
</dbReference>
<gene>
    <name evidence="7" type="ORF">A3Q56_02530</name>
</gene>
<dbReference type="AlphaFoldDB" id="A0A177B603"/>
<keyword evidence="8" id="KW-1185">Reference proteome</keyword>
<accession>A0A177B603</accession>
<evidence type="ECO:0000256" key="4">
    <source>
        <dbReference type="ARBA" id="ARBA00022989"/>
    </source>
</evidence>
<comment type="subcellular location">
    <subcellularLocation>
        <location evidence="1">Membrane</location>
    </subcellularLocation>
</comment>
<dbReference type="Pfam" id="PF04505">
    <property type="entry name" value="CD225"/>
    <property type="match status" value="1"/>
</dbReference>
<feature type="transmembrane region" description="Helical" evidence="6">
    <location>
        <begin position="74"/>
        <end position="98"/>
    </location>
</feature>
<organism evidence="7 8">
    <name type="scientific">Intoshia linei</name>
    <dbReference type="NCBI Taxonomy" id="1819745"/>
    <lineage>
        <taxon>Eukaryota</taxon>
        <taxon>Metazoa</taxon>
        <taxon>Spiralia</taxon>
        <taxon>Lophotrochozoa</taxon>
        <taxon>Mesozoa</taxon>
        <taxon>Orthonectida</taxon>
        <taxon>Rhopaluridae</taxon>
        <taxon>Intoshia</taxon>
    </lineage>
</organism>
<feature type="transmembrane region" description="Helical" evidence="6">
    <location>
        <begin position="118"/>
        <end position="144"/>
    </location>
</feature>
<reference evidence="7 8" key="1">
    <citation type="submission" date="2016-04" db="EMBL/GenBank/DDBJ databases">
        <title>The genome of Intoshia linei affirms orthonectids as highly simplified spiralians.</title>
        <authorList>
            <person name="Mikhailov K.V."/>
            <person name="Slusarev G.S."/>
            <person name="Nikitin M.A."/>
            <person name="Logacheva M.D."/>
            <person name="Penin A."/>
            <person name="Aleoshin V."/>
            <person name="Panchin Y.V."/>
        </authorList>
    </citation>
    <scope>NUCLEOTIDE SEQUENCE [LARGE SCALE GENOMIC DNA]</scope>
    <source>
        <strain evidence="7">Intl2013</strain>
        <tissue evidence="7">Whole animal</tissue>
    </source>
</reference>
<name>A0A177B603_9BILA</name>
<evidence type="ECO:0000256" key="3">
    <source>
        <dbReference type="ARBA" id="ARBA00022692"/>
    </source>
</evidence>
<evidence type="ECO:0000256" key="5">
    <source>
        <dbReference type="ARBA" id="ARBA00023136"/>
    </source>
</evidence>
<dbReference type="OrthoDB" id="6121210at2759"/>
<comment type="caution">
    <text evidence="7">The sequence shown here is derived from an EMBL/GenBank/DDBJ whole genome shotgun (WGS) entry which is preliminary data.</text>
</comment>
<proteinExistence type="inferred from homology"/>
<dbReference type="PANTHER" id="PTHR14948:SF44">
    <property type="entry name" value="PROLINE-RICH TRANSMEMBRANE PROTEIN 1-LIKE"/>
    <property type="match status" value="1"/>
</dbReference>
<evidence type="ECO:0000256" key="2">
    <source>
        <dbReference type="ARBA" id="ARBA00006843"/>
    </source>
</evidence>
<evidence type="ECO:0000313" key="8">
    <source>
        <dbReference type="Proteomes" id="UP000078046"/>
    </source>
</evidence>
<comment type="similarity">
    <text evidence="2">Belongs to the CD225/Dispanin family.</text>
</comment>